<name>A0AAW2TLN4_9LAMI</name>
<dbReference type="EMBL" id="JACGWN010000014">
    <property type="protein sequence ID" value="KAL0405247.1"/>
    <property type="molecule type" value="Genomic_DNA"/>
</dbReference>
<feature type="compositionally biased region" description="Polar residues" evidence="1">
    <location>
        <begin position="80"/>
        <end position="98"/>
    </location>
</feature>
<feature type="region of interest" description="Disordered" evidence="1">
    <location>
        <begin position="73"/>
        <end position="98"/>
    </location>
</feature>
<comment type="caution">
    <text evidence="2">The sequence shown here is derived from an EMBL/GenBank/DDBJ whole genome shotgun (WGS) entry which is preliminary data.</text>
</comment>
<organism evidence="2">
    <name type="scientific">Sesamum latifolium</name>
    <dbReference type="NCBI Taxonomy" id="2727402"/>
    <lineage>
        <taxon>Eukaryota</taxon>
        <taxon>Viridiplantae</taxon>
        <taxon>Streptophyta</taxon>
        <taxon>Embryophyta</taxon>
        <taxon>Tracheophyta</taxon>
        <taxon>Spermatophyta</taxon>
        <taxon>Magnoliopsida</taxon>
        <taxon>eudicotyledons</taxon>
        <taxon>Gunneridae</taxon>
        <taxon>Pentapetalae</taxon>
        <taxon>asterids</taxon>
        <taxon>lamiids</taxon>
        <taxon>Lamiales</taxon>
        <taxon>Pedaliaceae</taxon>
        <taxon>Sesamum</taxon>
    </lineage>
</organism>
<reference evidence="2" key="1">
    <citation type="submission" date="2020-06" db="EMBL/GenBank/DDBJ databases">
        <authorList>
            <person name="Li T."/>
            <person name="Hu X."/>
            <person name="Zhang T."/>
            <person name="Song X."/>
            <person name="Zhang H."/>
            <person name="Dai N."/>
            <person name="Sheng W."/>
            <person name="Hou X."/>
            <person name="Wei L."/>
        </authorList>
    </citation>
    <scope>NUCLEOTIDE SEQUENCE</scope>
    <source>
        <strain evidence="2">KEN1</strain>
        <tissue evidence="2">Leaf</tissue>
    </source>
</reference>
<gene>
    <name evidence="2" type="ORF">Slati_3838600</name>
</gene>
<dbReference type="AlphaFoldDB" id="A0AAW2TLN4"/>
<proteinExistence type="predicted"/>
<accession>A0AAW2TLN4</accession>
<evidence type="ECO:0000313" key="2">
    <source>
        <dbReference type="EMBL" id="KAL0405247.1"/>
    </source>
</evidence>
<reference evidence="2" key="2">
    <citation type="journal article" date="2024" name="Plant">
        <title>Genomic evolution and insights into agronomic trait innovations of Sesamum species.</title>
        <authorList>
            <person name="Miao H."/>
            <person name="Wang L."/>
            <person name="Qu L."/>
            <person name="Liu H."/>
            <person name="Sun Y."/>
            <person name="Le M."/>
            <person name="Wang Q."/>
            <person name="Wei S."/>
            <person name="Zheng Y."/>
            <person name="Lin W."/>
            <person name="Duan Y."/>
            <person name="Cao H."/>
            <person name="Xiong S."/>
            <person name="Wang X."/>
            <person name="Wei L."/>
            <person name="Li C."/>
            <person name="Ma Q."/>
            <person name="Ju M."/>
            <person name="Zhao R."/>
            <person name="Li G."/>
            <person name="Mu C."/>
            <person name="Tian Q."/>
            <person name="Mei H."/>
            <person name="Zhang T."/>
            <person name="Gao T."/>
            <person name="Zhang H."/>
        </authorList>
    </citation>
    <scope>NUCLEOTIDE SEQUENCE</scope>
    <source>
        <strain evidence="2">KEN1</strain>
    </source>
</reference>
<evidence type="ECO:0000256" key="1">
    <source>
        <dbReference type="SAM" id="MobiDB-lite"/>
    </source>
</evidence>
<sequence length="98" mass="10781">MKIADQRGARYILEGGIGCRDDGGCPLIQFGRAERSGPKTSHNDTLVITALLANYEVDRIFIDSGSPQTYSSERRMTKFNYGTSPGKLNTSYMGSRGR</sequence>
<protein>
    <submittedName>
        <fullName evidence="2">Uncharacterized protein</fullName>
    </submittedName>
</protein>